<organism evidence="11">
    <name type="scientific">uncultured Pleomorphomonas sp</name>
    <dbReference type="NCBI Taxonomy" id="442121"/>
    <lineage>
        <taxon>Bacteria</taxon>
        <taxon>Pseudomonadati</taxon>
        <taxon>Pseudomonadota</taxon>
        <taxon>Alphaproteobacteria</taxon>
        <taxon>Hyphomicrobiales</taxon>
        <taxon>Pleomorphomonadaceae</taxon>
        <taxon>Pleomorphomonas</taxon>
        <taxon>environmental samples</taxon>
    </lineage>
</organism>
<feature type="domain" description="ABC transporter" evidence="10">
    <location>
        <begin position="14"/>
        <end position="243"/>
    </location>
</feature>
<dbReference type="EC" id="7.6.2.13" evidence="8"/>
<dbReference type="InterPro" id="IPR003593">
    <property type="entry name" value="AAA+_ATPase"/>
</dbReference>
<evidence type="ECO:0000256" key="4">
    <source>
        <dbReference type="ARBA" id="ARBA00019459"/>
    </source>
</evidence>
<comment type="subcellular location">
    <subcellularLocation>
        <location evidence="1">Cell inner membrane</location>
        <topology evidence="1">Peripheral membrane protein</topology>
    </subcellularLocation>
</comment>
<dbReference type="InterPro" id="IPR017871">
    <property type="entry name" value="ABC_transporter-like_CS"/>
</dbReference>
<reference evidence="11" key="1">
    <citation type="submission" date="2016-08" db="EMBL/GenBank/DDBJ databases">
        <authorList>
            <person name="Seilhamer J.J."/>
        </authorList>
    </citation>
    <scope>NUCLEOTIDE SEQUENCE</scope>
    <source>
        <strain evidence="11">86</strain>
    </source>
</reference>
<dbReference type="InterPro" id="IPR027417">
    <property type="entry name" value="P-loop_NTPase"/>
</dbReference>
<evidence type="ECO:0000259" key="10">
    <source>
        <dbReference type="PROSITE" id="PS50893"/>
    </source>
</evidence>
<dbReference type="InterPro" id="IPR003439">
    <property type="entry name" value="ABC_transporter-like_ATP-bd"/>
</dbReference>
<dbReference type="CDD" id="cd03215">
    <property type="entry name" value="ABC_Carb_Monos_II"/>
    <property type="match status" value="1"/>
</dbReference>
<dbReference type="GO" id="GO:0005886">
    <property type="term" value="C:plasma membrane"/>
    <property type="evidence" value="ECO:0007669"/>
    <property type="project" value="UniProtKB-SubCell"/>
</dbReference>
<dbReference type="InterPro" id="IPR050107">
    <property type="entry name" value="ABC_carbohydrate_import_ATPase"/>
</dbReference>
<feature type="domain" description="ABC transporter" evidence="10">
    <location>
        <begin position="259"/>
        <end position="499"/>
    </location>
</feature>
<comment type="subunit">
    <text evidence="3">The complex is composed of two ATP-binding proteins (LsrA), two transmembrane proteins (LsrC and LsrD) and a solute-binding protein (LsrB).</text>
</comment>
<name>A0A212LI97_9HYPH</name>
<dbReference type="PROSITE" id="PS50893">
    <property type="entry name" value="ABC_TRANSPORTER_2"/>
    <property type="match status" value="2"/>
</dbReference>
<evidence type="ECO:0000256" key="1">
    <source>
        <dbReference type="ARBA" id="ARBA00004417"/>
    </source>
</evidence>
<dbReference type="PROSITE" id="PS00211">
    <property type="entry name" value="ABC_TRANSPORTER_1"/>
    <property type="match status" value="1"/>
</dbReference>
<dbReference type="SUPFAM" id="SSF52540">
    <property type="entry name" value="P-loop containing nucleoside triphosphate hydrolases"/>
    <property type="match status" value="2"/>
</dbReference>
<dbReference type="EMBL" id="FMJD01000008">
    <property type="protein sequence ID" value="SCM77230.1"/>
    <property type="molecule type" value="Genomic_DNA"/>
</dbReference>
<dbReference type="NCBIfam" id="NF011967">
    <property type="entry name" value="PRK15439.1"/>
    <property type="match status" value="1"/>
</dbReference>
<sequence>MAGTSPSDQRPPLVEARQIWKFFGPIAVLRGVDLTLRPGEVHALLGGNGAGKSTLMKMIAGLYRLDRGELLVCGEDASAMTPVIARQAGIHLVPQEPMLFPSLSVEENVLMHVPGNRKELRARLETMIAEIGAGMTLSTQAGQLEVADQQMVEILRGLIRDARILILDEPTSALTPREVGKLFERIRALTAQGVGIFFISHKLGEIRAIADIVSILRDGQVVLAGPPKSFTDAEIVAAMTHVEGKEGFTLGRAAAAPAEHGAERLRVEGLAGEGFADVTFSLHAGEILGLAGVVGSGRTELAETIYGIRPAARGRIFVDGKPLAGHGPRDSLDAGVVYLPEDRQVSGLFVNAPLVWNASALVLHRGREWLPLARERADFAEQIRLLGIVCSSADQPVRTLSGGNQQKVLLAKCLAAGPRVLILDEPTRGVDVAVRADIYRLIDRLAGEGLAILLISSDHEEIERLSHRVLVMNHGYPGGLLEGSDITINAIARLSFGVGAKMDAAQ</sequence>
<gene>
    <name evidence="11" type="primary">ego</name>
    <name evidence="11" type="ORF">KL86PLE_41035</name>
</gene>
<dbReference type="Gene3D" id="3.40.50.300">
    <property type="entry name" value="P-loop containing nucleotide triphosphate hydrolases"/>
    <property type="match status" value="2"/>
</dbReference>
<evidence type="ECO:0000256" key="3">
    <source>
        <dbReference type="ARBA" id="ARBA00011262"/>
    </source>
</evidence>
<evidence type="ECO:0000256" key="5">
    <source>
        <dbReference type="ARBA" id="ARBA00022741"/>
    </source>
</evidence>
<dbReference type="SMART" id="SM00382">
    <property type="entry name" value="AAA"/>
    <property type="match status" value="2"/>
</dbReference>
<accession>A0A212LI97</accession>
<keyword evidence="5" id="KW-0547">Nucleotide-binding</keyword>
<comment type="function">
    <text evidence="7">Part of the ABC transporter complex LsrABCD involved in autoinducer 2 (AI-2) import. Responsible for energy coupling to the transport system.</text>
</comment>
<evidence type="ECO:0000256" key="6">
    <source>
        <dbReference type="ARBA" id="ARBA00022840"/>
    </source>
</evidence>
<dbReference type="AlphaFoldDB" id="A0A212LI97"/>
<dbReference type="RefSeq" id="WP_288197163.1">
    <property type="nucleotide sequence ID" value="NZ_LT608334.1"/>
</dbReference>
<dbReference type="PANTHER" id="PTHR43790">
    <property type="entry name" value="CARBOHYDRATE TRANSPORT ATP-BINDING PROTEIN MG119-RELATED"/>
    <property type="match status" value="1"/>
</dbReference>
<evidence type="ECO:0000256" key="8">
    <source>
        <dbReference type="ARBA" id="ARBA00023798"/>
    </source>
</evidence>
<comment type="similarity">
    <text evidence="2">Belongs to the ABC transporter superfamily. AI-2 autoinducer porter (TC 3.A.1.2.8) family.</text>
</comment>
<dbReference type="Pfam" id="PF00005">
    <property type="entry name" value="ABC_tran"/>
    <property type="match status" value="2"/>
</dbReference>
<evidence type="ECO:0000256" key="2">
    <source>
        <dbReference type="ARBA" id="ARBA00009404"/>
    </source>
</evidence>
<comment type="catalytic activity">
    <reaction evidence="9">
        <text>ATP + H2O + (2R,4S)-2-methyl-2,3,3,4-tetrahydroxytetrahydrofuran-[AI-2-binding protein]Side 1 = ADP + phosphate + (2R,4S)-2-methyl-2,3,3,4-tetrahydroxytetrahydrofuranSide 2 + [AI-2-binding protein]Side 1.</text>
        <dbReference type="EC" id="7.6.2.13"/>
    </reaction>
</comment>
<dbReference type="PANTHER" id="PTHR43790:SF2">
    <property type="entry name" value="AUTOINDUCER 2 IMPORT ATP-BINDING PROTEIN LSRA"/>
    <property type="match status" value="1"/>
</dbReference>
<evidence type="ECO:0000256" key="9">
    <source>
        <dbReference type="ARBA" id="ARBA00034076"/>
    </source>
</evidence>
<dbReference type="GO" id="GO:0005524">
    <property type="term" value="F:ATP binding"/>
    <property type="evidence" value="ECO:0007669"/>
    <property type="project" value="UniProtKB-KW"/>
</dbReference>
<dbReference type="CDD" id="cd03216">
    <property type="entry name" value="ABC_Carb_Monos_I"/>
    <property type="match status" value="1"/>
</dbReference>
<evidence type="ECO:0000313" key="11">
    <source>
        <dbReference type="EMBL" id="SCM77230.1"/>
    </source>
</evidence>
<dbReference type="GO" id="GO:0016887">
    <property type="term" value="F:ATP hydrolysis activity"/>
    <property type="evidence" value="ECO:0007669"/>
    <property type="project" value="InterPro"/>
</dbReference>
<keyword evidence="6 11" id="KW-0067">ATP-binding</keyword>
<protein>
    <recommendedName>
        <fullName evidence="4">Autoinducer 2 import ATP-binding protein LsrA</fullName>
        <ecNumber evidence="8">7.6.2.13</ecNumber>
    </recommendedName>
</protein>
<evidence type="ECO:0000256" key="7">
    <source>
        <dbReference type="ARBA" id="ARBA00023747"/>
    </source>
</evidence>
<proteinExistence type="inferred from homology"/>